<dbReference type="OrthoDB" id="2467313at2"/>
<proteinExistence type="predicted"/>
<reference evidence="1 2" key="1">
    <citation type="submission" date="2016-10" db="EMBL/GenBank/DDBJ databases">
        <authorList>
            <person name="de Groot N.N."/>
        </authorList>
    </citation>
    <scope>NUCLEOTIDE SEQUENCE [LARGE SCALE GENOMIC DNA]</scope>
    <source>
        <strain evidence="1 2">DSM 23995</strain>
    </source>
</reference>
<accession>A0A1I2DMF7</accession>
<dbReference type="RefSeq" id="WP_091661424.1">
    <property type="nucleotide sequence ID" value="NZ_FONT01000004.1"/>
</dbReference>
<organism evidence="1 2">
    <name type="scientific">Alteribacillus iranensis</name>
    <dbReference type="NCBI Taxonomy" id="930128"/>
    <lineage>
        <taxon>Bacteria</taxon>
        <taxon>Bacillati</taxon>
        <taxon>Bacillota</taxon>
        <taxon>Bacilli</taxon>
        <taxon>Bacillales</taxon>
        <taxon>Bacillaceae</taxon>
        <taxon>Alteribacillus</taxon>
    </lineage>
</organism>
<evidence type="ECO:0000313" key="1">
    <source>
        <dbReference type="EMBL" id="SFE81794.1"/>
    </source>
</evidence>
<protein>
    <submittedName>
        <fullName evidence="1">Uncharacterized protein</fullName>
    </submittedName>
</protein>
<name>A0A1I2DMF7_9BACI</name>
<dbReference type="Proteomes" id="UP000199516">
    <property type="component" value="Unassembled WGS sequence"/>
</dbReference>
<sequence length="131" mass="15272">MKAKIKMKNSIENQSIARNIRDANRERSNTAEISFSKDLSEIYFEGDEIWIPEKQWFTEEMLVEGQAKEREEGIEIQPVDKGKTVNIHLDADLVAELNDIKNHVMSKSQHDIVLELFKKGIDQYNKEHNDN</sequence>
<dbReference type="EMBL" id="FONT01000004">
    <property type="protein sequence ID" value="SFE81794.1"/>
    <property type="molecule type" value="Genomic_DNA"/>
</dbReference>
<evidence type="ECO:0000313" key="2">
    <source>
        <dbReference type="Proteomes" id="UP000199516"/>
    </source>
</evidence>
<gene>
    <name evidence="1" type="ORF">SAMN05192532_104176</name>
</gene>
<keyword evidence="2" id="KW-1185">Reference proteome</keyword>
<dbReference type="AlphaFoldDB" id="A0A1I2DMF7"/>